<reference evidence="2" key="2">
    <citation type="journal article" date="2021" name="PeerJ">
        <title>Extensive microbial diversity within the chicken gut microbiome revealed by metagenomics and culture.</title>
        <authorList>
            <person name="Gilroy R."/>
            <person name="Ravi A."/>
            <person name="Getino M."/>
            <person name="Pursley I."/>
            <person name="Horton D.L."/>
            <person name="Alikhan N.F."/>
            <person name="Baker D."/>
            <person name="Gharbi K."/>
            <person name="Hall N."/>
            <person name="Watson M."/>
            <person name="Adriaenssens E.M."/>
            <person name="Foster-Nyarko E."/>
            <person name="Jarju S."/>
            <person name="Secka A."/>
            <person name="Antonio M."/>
            <person name="Oren A."/>
            <person name="Chaudhuri R.R."/>
            <person name="La Ragione R."/>
            <person name="Hildebrand F."/>
            <person name="Pallen M.J."/>
        </authorList>
    </citation>
    <scope>NUCLEOTIDE SEQUENCE</scope>
    <source>
        <strain evidence="2">CHK191-8634</strain>
    </source>
</reference>
<dbReference type="PANTHER" id="PTHR33169">
    <property type="entry name" value="PADR-FAMILY TRANSCRIPTIONAL REGULATOR"/>
    <property type="match status" value="1"/>
</dbReference>
<protein>
    <submittedName>
        <fullName evidence="2">Helix-turn-helix transcriptional regulator</fullName>
    </submittedName>
</protein>
<sequence length="109" mass="12344">MKIDKSLLSGSTALLVLSLLSESDKYGYQMIGDLALRSENVFEFKEGTLYPVLHALEKEGALRSYEKEAPSGRTRRYYSITAKGRRLLSEKREQWGQFARAVELIVGRA</sequence>
<evidence type="ECO:0000259" key="1">
    <source>
        <dbReference type="Pfam" id="PF03551"/>
    </source>
</evidence>
<organism evidence="2 3">
    <name type="scientific">Candidatus Ventrousia excrementavium</name>
    <dbReference type="NCBI Taxonomy" id="2840961"/>
    <lineage>
        <taxon>Bacteria</taxon>
        <taxon>Bacillati</taxon>
        <taxon>Bacillota</taxon>
        <taxon>Clostridia</taxon>
        <taxon>Eubacteriales</taxon>
        <taxon>Clostridiaceae</taxon>
        <taxon>Clostridiaceae incertae sedis</taxon>
        <taxon>Candidatus Ventrousia</taxon>
    </lineage>
</organism>
<dbReference type="Pfam" id="PF03551">
    <property type="entry name" value="PadR"/>
    <property type="match status" value="1"/>
</dbReference>
<dbReference type="InterPro" id="IPR005149">
    <property type="entry name" value="Tscrpt_reg_PadR_N"/>
</dbReference>
<comment type="caution">
    <text evidence="2">The sequence shown here is derived from an EMBL/GenBank/DDBJ whole genome shotgun (WGS) entry which is preliminary data.</text>
</comment>
<evidence type="ECO:0000313" key="3">
    <source>
        <dbReference type="Proteomes" id="UP000824073"/>
    </source>
</evidence>
<accession>A0A9D1IVN4</accession>
<name>A0A9D1IVN4_9CLOT</name>
<dbReference type="SUPFAM" id="SSF46785">
    <property type="entry name" value="Winged helix' DNA-binding domain"/>
    <property type="match status" value="1"/>
</dbReference>
<dbReference type="Proteomes" id="UP000824073">
    <property type="component" value="Unassembled WGS sequence"/>
</dbReference>
<reference evidence="2" key="1">
    <citation type="submission" date="2020-10" db="EMBL/GenBank/DDBJ databases">
        <authorList>
            <person name="Gilroy R."/>
        </authorList>
    </citation>
    <scope>NUCLEOTIDE SEQUENCE</scope>
    <source>
        <strain evidence="2">CHK191-8634</strain>
    </source>
</reference>
<dbReference type="AlphaFoldDB" id="A0A9D1IVN4"/>
<dbReference type="InterPro" id="IPR052509">
    <property type="entry name" value="Metal_resp_DNA-bind_regulator"/>
</dbReference>
<dbReference type="InterPro" id="IPR036390">
    <property type="entry name" value="WH_DNA-bd_sf"/>
</dbReference>
<feature type="domain" description="Transcription regulator PadR N-terminal" evidence="1">
    <location>
        <begin position="16"/>
        <end position="89"/>
    </location>
</feature>
<proteinExistence type="predicted"/>
<dbReference type="PANTHER" id="PTHR33169:SF14">
    <property type="entry name" value="TRANSCRIPTIONAL REGULATOR RV3488"/>
    <property type="match status" value="1"/>
</dbReference>
<gene>
    <name evidence="2" type="ORF">IAB67_01650</name>
</gene>
<dbReference type="Gene3D" id="1.10.10.10">
    <property type="entry name" value="Winged helix-like DNA-binding domain superfamily/Winged helix DNA-binding domain"/>
    <property type="match status" value="1"/>
</dbReference>
<dbReference type="EMBL" id="DVMR01000016">
    <property type="protein sequence ID" value="HIU42982.1"/>
    <property type="molecule type" value="Genomic_DNA"/>
</dbReference>
<evidence type="ECO:0000313" key="2">
    <source>
        <dbReference type="EMBL" id="HIU42982.1"/>
    </source>
</evidence>
<dbReference type="InterPro" id="IPR036388">
    <property type="entry name" value="WH-like_DNA-bd_sf"/>
</dbReference>